<reference evidence="1 2" key="1">
    <citation type="submission" date="2012-05" db="EMBL/GenBank/DDBJ databases">
        <authorList>
            <person name="Weinstock G."/>
            <person name="Sodergren E."/>
            <person name="Lobos E.A."/>
            <person name="Fulton L."/>
            <person name="Fulton R."/>
            <person name="Courtney L."/>
            <person name="Fronick C."/>
            <person name="O'Laughlin M."/>
            <person name="Godfrey J."/>
            <person name="Wilson R.M."/>
            <person name="Miner T."/>
            <person name="Farmer C."/>
            <person name="Delehaunty K."/>
            <person name="Cordes M."/>
            <person name="Minx P."/>
            <person name="Tomlinson C."/>
            <person name="Chen J."/>
            <person name="Wollam A."/>
            <person name="Pepin K.H."/>
            <person name="Bhonagiri V."/>
            <person name="Zhang X."/>
            <person name="Suruliraj S."/>
            <person name="Warren W."/>
            <person name="Mitreva M."/>
            <person name="Mardis E.R."/>
            <person name="Wilson R.K."/>
        </authorList>
    </citation>
    <scope>NUCLEOTIDE SEQUENCE [LARGE SCALE GENOMIC DNA]</scope>
    <source>
        <strain evidence="1 2">F0235</strain>
    </source>
</reference>
<dbReference type="Proteomes" id="UP000010445">
    <property type="component" value="Unassembled WGS sequence"/>
</dbReference>
<dbReference type="RefSeq" id="WP_006063854.1">
    <property type="nucleotide sequence ID" value="NZ_KB290831.1"/>
</dbReference>
<keyword evidence="2" id="KW-1185">Reference proteome</keyword>
<dbReference type="PATRIC" id="fig|1035195.3.peg.1464"/>
<comment type="caution">
    <text evidence="1">The sequence shown here is derived from an EMBL/GenBank/DDBJ whole genome shotgun (WGS) entry which is preliminary data.</text>
</comment>
<dbReference type="InterPro" id="IPR023825">
    <property type="entry name" value="CRISPR-assoc_RAMP_BGP1436"/>
</dbReference>
<proteinExistence type="predicted"/>
<accession>L1MEQ4</accession>
<dbReference type="OrthoDB" id="3684558at2"/>
<dbReference type="AlphaFoldDB" id="L1MEQ4"/>
<dbReference type="HOGENOM" id="CLU_409868_0_0_11"/>
<sequence>MTKFVNPYTFLPLPDSIKRERLQMHDGSGAQDRELYTGSFTVEWELKSPLLLPEKAEEEGWLELTGNNRGKIRVPGSSVKGAMRSLHEALFFGCMSVVDQDYIPVYREASVKGQRTDSADWVIGVVEKVDDDGRPISIRRTVRTDDTDGKTIWINAEGLLRACRRQSENELPQTGDIVRFRNSDVVVKNNRAKVYEPREFAPRRDGNIDTYSTNDYVIIITDGGTRKKMRAWHWASRKIDIYADALPVSDEVWKHFEAKVDGTDDLRREKLEIKKGKLQGHSARKIQVEGLGKVLGKRLSQNGMFSPGDALWVRIAKVEDKEQITELSYSAIWRRVAVFPEGSEKSGEVMHLGDLLGDLSPCDPNDEEHGVCLSCSLFGAVGPEKEKGEKGLGYAGHVRFGSLELKSGAANVSSEKEIMPLSSPKPSNGQFYMTNPRRLQGEPTPDMAYEGETTSHWDRREMKNVERKPAGRKFYWNHDPLYPHHGRRHYEKFDGVKDELITKRRFVSVGDDSDRTVFKGEVTFDQITRAQLASLWCLLNPVSLFESFNISGPEVPVVRLGGGKPLGFGSVAPRISSYHIFRSKERYCDDAPEFDSDKQSLPDDALGMTGDGWSHFVKAIEERVITDGTRKKLVDNVKTLARLMDLDGLGAMKEFVTYPPNASWEQYGTKKFHESYRFFVENRGAAGGGNNGTYWGEWKPLPVLKPADYSQPLRDDQTLDW</sequence>
<name>L1MEQ4_9CORY</name>
<organism evidence="1 2">
    <name type="scientific">Corynebacterium durum F0235</name>
    <dbReference type="NCBI Taxonomy" id="1035195"/>
    <lineage>
        <taxon>Bacteria</taxon>
        <taxon>Bacillati</taxon>
        <taxon>Actinomycetota</taxon>
        <taxon>Actinomycetes</taxon>
        <taxon>Mycobacteriales</taxon>
        <taxon>Corynebacteriaceae</taxon>
        <taxon>Corynebacterium</taxon>
    </lineage>
</organism>
<evidence type="ECO:0000313" key="2">
    <source>
        <dbReference type="Proteomes" id="UP000010445"/>
    </source>
</evidence>
<dbReference type="eggNOG" id="COG1337">
    <property type="taxonomic scope" value="Bacteria"/>
</dbReference>
<dbReference type="NCBIfam" id="TIGR03986">
    <property type="entry name" value="TIGR03986 family CRISPR-associated RAMP protein"/>
    <property type="match status" value="1"/>
</dbReference>
<evidence type="ECO:0000313" key="1">
    <source>
        <dbReference type="EMBL" id="EKX89722.1"/>
    </source>
</evidence>
<dbReference type="EMBL" id="AMEM01000022">
    <property type="protein sequence ID" value="EKX89722.1"/>
    <property type="molecule type" value="Genomic_DNA"/>
</dbReference>
<gene>
    <name evidence="1" type="ORF">HMPREF9997_01625</name>
</gene>
<protein>
    <submittedName>
        <fullName evidence="1">CRISPR-associated protein</fullName>
    </submittedName>
</protein>
<dbReference type="STRING" id="1035195.HMPREF9997_01625"/>